<protein>
    <submittedName>
        <fullName evidence="1">Glycosyltransferase</fullName>
    </submittedName>
</protein>
<dbReference type="PANTHER" id="PTHR45947">
    <property type="entry name" value="SULFOQUINOVOSYL TRANSFERASE SQD2"/>
    <property type="match status" value="1"/>
</dbReference>
<sequence>MSRLPAKKTGRLQRLQQREESLPERAILAFWKEESLYHVSRALRKSSRLHTLAQKLQAQSYSRYGHRAGRFIAKNAKKGVYHYRAGYGGASVTEAKKAGMVALCDHSIAHPKVLEYMMGHMGRFPEGALPEPTNPVERLILADIEAADHVLVNSDFVKATMLSQGWSDDQVTVVYLGVDEQFLERIPKREAAPESARLLFAGSYSKRKGAPELVEAMSRIPELPWTFEIASHIDEASGEGVREFLRDPRVTALGFLSRGDLAKKMAANDIFVFPSLVEGSARVIFEALAAGCYVITTGNSGSIVVDRVHGAVVPVGDVSALETAIRWAITNLDQVREIGKANRELVLSCYRQWHYADQVQELYRHLSA</sequence>
<dbReference type="HOGENOM" id="CLU_751747_0_0_0"/>
<reference evidence="1 2" key="1">
    <citation type="journal article" date="2014" name="PLoS ONE">
        <title>The first complete genome sequence of the class fimbriimonadia in the phylum armatimonadetes.</title>
        <authorList>
            <person name="Hu Z.Y."/>
            <person name="Wang Y.Z."/>
            <person name="Im W.T."/>
            <person name="Wang S.Y."/>
            <person name="Zhao G.P."/>
            <person name="Zheng H.J."/>
            <person name="Quan Z.X."/>
        </authorList>
    </citation>
    <scope>NUCLEOTIDE SEQUENCE [LARGE SCALE GENOMIC DNA]</scope>
    <source>
        <strain evidence="1">Gsoil 348</strain>
    </source>
</reference>
<accession>A0A068NV79</accession>
<gene>
    <name evidence="1" type="ORF">OP10G_3302</name>
</gene>
<dbReference type="Pfam" id="PF13692">
    <property type="entry name" value="Glyco_trans_1_4"/>
    <property type="match status" value="1"/>
</dbReference>
<dbReference type="OrthoDB" id="596635at2"/>
<dbReference type="GO" id="GO:0016757">
    <property type="term" value="F:glycosyltransferase activity"/>
    <property type="evidence" value="ECO:0007669"/>
    <property type="project" value="TreeGrafter"/>
</dbReference>
<dbReference type="AlphaFoldDB" id="A0A068NV79"/>
<dbReference type="RefSeq" id="WP_144241193.1">
    <property type="nucleotide sequence ID" value="NZ_CP007139.1"/>
</dbReference>
<evidence type="ECO:0000313" key="1">
    <source>
        <dbReference type="EMBL" id="AIE86670.1"/>
    </source>
</evidence>
<dbReference type="EMBL" id="CP007139">
    <property type="protein sequence ID" value="AIE86670.1"/>
    <property type="molecule type" value="Genomic_DNA"/>
</dbReference>
<dbReference type="InterPro" id="IPR050194">
    <property type="entry name" value="Glycosyltransferase_grp1"/>
</dbReference>
<dbReference type="Proteomes" id="UP000027982">
    <property type="component" value="Chromosome"/>
</dbReference>
<dbReference type="Gene3D" id="3.40.50.2000">
    <property type="entry name" value="Glycogen Phosphorylase B"/>
    <property type="match status" value="2"/>
</dbReference>
<keyword evidence="2" id="KW-1185">Reference proteome</keyword>
<evidence type="ECO:0000313" key="2">
    <source>
        <dbReference type="Proteomes" id="UP000027982"/>
    </source>
</evidence>
<dbReference type="KEGG" id="fgi:OP10G_3302"/>
<keyword evidence="1" id="KW-0808">Transferase</keyword>
<organism evidence="1 2">
    <name type="scientific">Fimbriimonas ginsengisoli Gsoil 348</name>
    <dbReference type="NCBI Taxonomy" id="661478"/>
    <lineage>
        <taxon>Bacteria</taxon>
        <taxon>Bacillati</taxon>
        <taxon>Armatimonadota</taxon>
        <taxon>Fimbriimonadia</taxon>
        <taxon>Fimbriimonadales</taxon>
        <taxon>Fimbriimonadaceae</taxon>
        <taxon>Fimbriimonas</taxon>
    </lineage>
</organism>
<dbReference type="PANTHER" id="PTHR45947:SF3">
    <property type="entry name" value="SULFOQUINOVOSYL TRANSFERASE SQD2"/>
    <property type="match status" value="1"/>
</dbReference>
<dbReference type="CDD" id="cd03801">
    <property type="entry name" value="GT4_PimA-like"/>
    <property type="match status" value="1"/>
</dbReference>
<proteinExistence type="predicted"/>
<name>A0A068NV79_FIMGI</name>
<dbReference type="STRING" id="661478.OP10G_3302"/>
<dbReference type="eggNOG" id="COG0438">
    <property type="taxonomic scope" value="Bacteria"/>
</dbReference>
<dbReference type="SUPFAM" id="SSF53756">
    <property type="entry name" value="UDP-Glycosyltransferase/glycogen phosphorylase"/>
    <property type="match status" value="1"/>
</dbReference>